<keyword evidence="1" id="KW-0812">Transmembrane</keyword>
<evidence type="ECO:0000256" key="1">
    <source>
        <dbReference type="SAM" id="Phobius"/>
    </source>
</evidence>
<keyword evidence="1" id="KW-1133">Transmembrane helix</keyword>
<evidence type="ECO:0008006" key="4">
    <source>
        <dbReference type="Google" id="ProtNLM"/>
    </source>
</evidence>
<dbReference type="EMBL" id="JAHWZX010000010">
    <property type="protein sequence ID" value="MBW4331414.1"/>
    <property type="molecule type" value="Genomic_DNA"/>
</dbReference>
<reference evidence="2 3" key="1">
    <citation type="submission" date="2021-07" db="EMBL/GenBank/DDBJ databases">
        <title>Stakelama flava sp. nov., a novel endophytic bacterium isolated from branch of Kandelia candel.</title>
        <authorList>
            <person name="Tuo L."/>
        </authorList>
    </citation>
    <scope>NUCLEOTIDE SEQUENCE [LARGE SCALE GENOMIC DNA]</scope>
    <source>
        <strain evidence="2 3">CBK3Z-3</strain>
    </source>
</reference>
<organism evidence="2 3">
    <name type="scientific">Stakelama flava</name>
    <dbReference type="NCBI Taxonomy" id="2860338"/>
    <lineage>
        <taxon>Bacteria</taxon>
        <taxon>Pseudomonadati</taxon>
        <taxon>Pseudomonadota</taxon>
        <taxon>Alphaproteobacteria</taxon>
        <taxon>Sphingomonadales</taxon>
        <taxon>Sphingomonadaceae</taxon>
        <taxon>Stakelama</taxon>
    </lineage>
</organism>
<keyword evidence="1" id="KW-0472">Membrane</keyword>
<dbReference type="RefSeq" id="WP_219238546.1">
    <property type="nucleotide sequence ID" value="NZ_JAHWZX010000010.1"/>
</dbReference>
<comment type="caution">
    <text evidence="2">The sequence shown here is derived from an EMBL/GenBank/DDBJ whole genome shotgun (WGS) entry which is preliminary data.</text>
</comment>
<proteinExistence type="predicted"/>
<evidence type="ECO:0000313" key="3">
    <source>
        <dbReference type="Proteomes" id="UP001197214"/>
    </source>
</evidence>
<feature type="transmembrane region" description="Helical" evidence="1">
    <location>
        <begin position="7"/>
        <end position="30"/>
    </location>
</feature>
<accession>A0ABS6XNG2</accession>
<protein>
    <recommendedName>
        <fullName evidence="4">DUF2178 domain-containing protein</fullName>
    </recommendedName>
</protein>
<feature type="transmembrane region" description="Helical" evidence="1">
    <location>
        <begin position="42"/>
        <end position="69"/>
    </location>
</feature>
<keyword evidence="3" id="KW-1185">Reference proteome</keyword>
<name>A0ABS6XNG2_9SPHN</name>
<feature type="transmembrane region" description="Helical" evidence="1">
    <location>
        <begin position="90"/>
        <end position="110"/>
    </location>
</feature>
<gene>
    <name evidence="2" type="ORF">KY084_11110</name>
</gene>
<evidence type="ECO:0000313" key="2">
    <source>
        <dbReference type="EMBL" id="MBW4331414.1"/>
    </source>
</evidence>
<dbReference type="Proteomes" id="UP001197214">
    <property type="component" value="Unassembled WGS sequence"/>
</dbReference>
<sequence length="145" mass="15922">MAYKEKIAWLTLGSMLVAYGVYFSLLALYFDPAAPDGPRILRMLILFGSVTIVQAIFVAIVAAIIAIGARRAGEDRPDERDRAIARRGTNAAYFVLMTGMILVGVVMPFGDPRWKITNAALLALVIAEATRHTLIIASYRRGWHG</sequence>